<keyword evidence="11" id="KW-1185">Reference proteome</keyword>
<comment type="subcellular location">
    <subcellularLocation>
        <location evidence="1">Cell inner membrane</location>
        <topology evidence="1">Multi-pass membrane protein</topology>
    </subcellularLocation>
</comment>
<evidence type="ECO:0000256" key="2">
    <source>
        <dbReference type="ARBA" id="ARBA00022448"/>
    </source>
</evidence>
<dbReference type="RefSeq" id="WP_094983515.1">
    <property type="nucleotide sequence ID" value="NZ_NHNI01000001.1"/>
</dbReference>
<evidence type="ECO:0000256" key="9">
    <source>
        <dbReference type="SAM" id="Phobius"/>
    </source>
</evidence>
<evidence type="ECO:0000256" key="6">
    <source>
        <dbReference type="ARBA" id="ARBA00022989"/>
    </source>
</evidence>
<keyword evidence="3" id="KW-1003">Cell membrane</keyword>
<dbReference type="GO" id="GO:0005886">
    <property type="term" value="C:plasma membrane"/>
    <property type="evidence" value="ECO:0007669"/>
    <property type="project" value="UniProtKB-SubCell"/>
</dbReference>
<evidence type="ECO:0000256" key="5">
    <source>
        <dbReference type="ARBA" id="ARBA00022692"/>
    </source>
</evidence>
<evidence type="ECO:0000256" key="1">
    <source>
        <dbReference type="ARBA" id="ARBA00004429"/>
    </source>
</evidence>
<feature type="transmembrane region" description="Helical" evidence="9">
    <location>
        <begin position="115"/>
        <end position="140"/>
    </location>
</feature>
<sequence length="398" mass="42825">MSFVFSTHWLQRSTALLITIALITASMQLANQYERDLSLSLILGALFGTLLQRSKFCFFCISRDFIEQRNSHGLLGLITALAIGLVGYTTIYGAILPVAAEGRFPPDAHIGPVSWVLAFAALIFGIGMSLSGSCISAHLYRLGEGAFASVFALIGVLLGFIAGFQSWNILYLGFIQDAPVIWLPHTLGYGGALLVQLSVLAFIAVLLMKYHRAITSHRVPNPTIEHGSFFTALFVNRWPTYVGGILIGFVATIAYFRIAPLGVTAELGSIARTTGSWLEAIPARLEGLDSFSGCATAVKETLLSVNGVFVIGLVLASFASALWSGQFAPERPSLQKIIRHFIGGLLMGWASMTALGCTVGTLLSGIMAGALSGWIFAALCFIGLWLTLLLRQKISWLQ</sequence>
<feature type="transmembrane region" description="Helical" evidence="9">
    <location>
        <begin position="40"/>
        <end position="61"/>
    </location>
</feature>
<evidence type="ECO:0000256" key="7">
    <source>
        <dbReference type="ARBA" id="ARBA00023136"/>
    </source>
</evidence>
<feature type="transmembrane region" description="Helical" evidence="9">
    <location>
        <begin position="187"/>
        <end position="208"/>
    </location>
</feature>
<evidence type="ECO:0000256" key="8">
    <source>
        <dbReference type="ARBA" id="ARBA00035655"/>
    </source>
</evidence>
<evidence type="ECO:0000256" key="3">
    <source>
        <dbReference type="ARBA" id="ARBA00022475"/>
    </source>
</evidence>
<protein>
    <submittedName>
        <fullName evidence="10">Uncharacterized protein</fullName>
    </submittedName>
</protein>
<dbReference type="InterPro" id="IPR007272">
    <property type="entry name" value="Sulf_transp_TsuA/YedE"/>
</dbReference>
<feature type="transmembrane region" description="Helical" evidence="9">
    <location>
        <begin position="369"/>
        <end position="390"/>
    </location>
</feature>
<keyword evidence="2" id="KW-0813">Transport</keyword>
<organism evidence="10 11">
    <name type="scientific">Cellvibrio mixtus</name>
    <dbReference type="NCBI Taxonomy" id="39650"/>
    <lineage>
        <taxon>Bacteria</taxon>
        <taxon>Pseudomonadati</taxon>
        <taxon>Pseudomonadota</taxon>
        <taxon>Gammaproteobacteria</taxon>
        <taxon>Cellvibrionales</taxon>
        <taxon>Cellvibrionaceae</taxon>
        <taxon>Cellvibrio</taxon>
    </lineage>
</organism>
<accession>A0A266Q8G2</accession>
<keyword evidence="7 9" id="KW-0472">Membrane</keyword>
<feature type="transmembrane region" description="Helical" evidence="9">
    <location>
        <begin position="308"/>
        <end position="329"/>
    </location>
</feature>
<feature type="transmembrane region" description="Helical" evidence="9">
    <location>
        <begin position="147"/>
        <end position="167"/>
    </location>
</feature>
<comment type="similarity">
    <text evidence="8">Belongs to the TsuA/YedE (TC 9.B.102) family.</text>
</comment>
<dbReference type="Pfam" id="PF04143">
    <property type="entry name" value="Sulf_transp"/>
    <property type="match status" value="1"/>
</dbReference>
<feature type="transmembrane region" description="Helical" evidence="9">
    <location>
        <begin position="73"/>
        <end position="95"/>
    </location>
</feature>
<gene>
    <name evidence="10" type="ORF">CBP51_00925</name>
</gene>
<dbReference type="EMBL" id="NHNI01000001">
    <property type="protein sequence ID" value="OZY85649.1"/>
    <property type="molecule type" value="Genomic_DNA"/>
</dbReference>
<keyword evidence="6 9" id="KW-1133">Transmembrane helix</keyword>
<feature type="transmembrane region" description="Helical" evidence="9">
    <location>
        <begin position="238"/>
        <end position="258"/>
    </location>
</feature>
<dbReference type="AlphaFoldDB" id="A0A266Q8G2"/>
<evidence type="ECO:0000313" key="10">
    <source>
        <dbReference type="EMBL" id="OZY85649.1"/>
    </source>
</evidence>
<feature type="transmembrane region" description="Helical" evidence="9">
    <location>
        <begin position="341"/>
        <end position="363"/>
    </location>
</feature>
<comment type="caution">
    <text evidence="10">The sequence shown here is derived from an EMBL/GenBank/DDBJ whole genome shotgun (WGS) entry which is preliminary data.</text>
</comment>
<evidence type="ECO:0000256" key="4">
    <source>
        <dbReference type="ARBA" id="ARBA00022519"/>
    </source>
</evidence>
<proteinExistence type="inferred from homology"/>
<keyword evidence="5 9" id="KW-0812">Transmembrane</keyword>
<dbReference type="PANTHER" id="PTHR30574">
    <property type="entry name" value="INNER MEMBRANE PROTEIN YEDE"/>
    <property type="match status" value="1"/>
</dbReference>
<keyword evidence="4" id="KW-0997">Cell inner membrane</keyword>
<dbReference type="PANTHER" id="PTHR30574:SF1">
    <property type="entry name" value="SULPHUR TRANSPORT DOMAIN-CONTAINING PROTEIN"/>
    <property type="match status" value="1"/>
</dbReference>
<reference evidence="11" key="1">
    <citation type="submission" date="2017-05" db="EMBL/GenBank/DDBJ databases">
        <authorList>
            <person name="Barney B.M."/>
        </authorList>
    </citation>
    <scope>NUCLEOTIDE SEQUENCE [LARGE SCALE GENOMIC DNA]</scope>
    <source>
        <strain evidence="11">PSBB022</strain>
    </source>
</reference>
<evidence type="ECO:0000313" key="11">
    <source>
        <dbReference type="Proteomes" id="UP000216101"/>
    </source>
</evidence>
<dbReference type="Proteomes" id="UP000216101">
    <property type="component" value="Unassembled WGS sequence"/>
</dbReference>
<name>A0A266Q8G2_9GAMM</name>